<evidence type="ECO:0000313" key="2">
    <source>
        <dbReference type="Proteomes" id="UP000202618"/>
    </source>
</evidence>
<accession>A0A172JHQ8</accession>
<name>A0A172JHQ8_BPPB1</name>
<gene>
    <name evidence="1" type="ORF">AR9_g003</name>
</gene>
<proteinExistence type="predicted"/>
<evidence type="ECO:0000313" key="1">
    <source>
        <dbReference type="EMBL" id="AMS01088.1"/>
    </source>
</evidence>
<dbReference type="GeneID" id="29058722"/>
<reference evidence="1" key="1">
    <citation type="journal article" date="2016" name="Virology">
        <title>The genome of AR9, a giant transducing Bacillus phage encoding two multisubunit RNA polymerases.</title>
        <authorList>
            <person name="Lavysh D."/>
            <person name="Sokolova M."/>
            <person name="Minakhin L."/>
            <person name="Yakunina M."/>
            <person name="Artamonova T."/>
            <person name="Kozyavkin S."/>
            <person name="Makarova K.S."/>
            <person name="Koonin E.V."/>
            <person name="Severinov K."/>
        </authorList>
    </citation>
    <scope>NUCLEOTIDE SEQUENCE [LARGE SCALE GENOMIC DNA]</scope>
</reference>
<dbReference type="EMBL" id="KU878088">
    <property type="protein sequence ID" value="AMS01088.1"/>
    <property type="molecule type" value="Genomic_DNA"/>
</dbReference>
<protein>
    <submittedName>
        <fullName evidence="1">Uncharacterized protein</fullName>
    </submittedName>
</protein>
<dbReference type="Proteomes" id="UP000202618">
    <property type="component" value="Segment"/>
</dbReference>
<organism evidence="1 2">
    <name type="scientific">Bacillus phage AR9</name>
    <dbReference type="NCBI Taxonomy" id="1815509"/>
    <lineage>
        <taxon>Viruses</taxon>
        <taxon>Duplodnaviria</taxon>
        <taxon>Heunggongvirae</taxon>
        <taxon>Uroviricota</taxon>
        <taxon>Caudoviricetes</taxon>
        <taxon>Takahashivirus</taxon>
        <taxon>Bacillus phage PBS1</taxon>
    </lineage>
</organism>
<sequence length="159" mass="18643">MKKSKMNKLLNEIEKEGLLIKGFHNGIPNDIVVKNKHAEKVKSKHFTEYDYILGHVPHSLEHIGNLDYEIVFIAIESIAFKLNSEMQKRLHDYASELLLNNEEIDAKEFIKNVKKWKIPSYIKTGLFSEIDNWKKSIIDELRNIVTILHKEKNMISEQL</sequence>
<dbReference type="KEGG" id="vg:29058722"/>
<dbReference type="RefSeq" id="YP_009282908.1">
    <property type="nucleotide sequence ID" value="NC_031039.1"/>
</dbReference>